<evidence type="ECO:0000313" key="2">
    <source>
        <dbReference type="Proteomes" id="UP001201812"/>
    </source>
</evidence>
<sequence>MNTTEILHITSASLPYLLVVPSDAEKHGEWPVLCFLHGNDEAAPCPIREGVTRHGPLNPNNPDRVQSEFIIVAPQLPEPGDKWFRYSNVVKDITTSVQREHGGDPNRTYLTGFSYGANGVFDLGIEQSDFWAALWPVDPTRVPKEELNQPIWISIGAAARRLTASYIQQVNVKPLNDGLDGDRYYLDEGEDHVGSARKAYKDERIYDWLLAKRFQ</sequence>
<keyword evidence="2" id="KW-1185">Reference proteome</keyword>
<dbReference type="AlphaFoldDB" id="A0AAD4NB64"/>
<dbReference type="Gene3D" id="3.40.50.1820">
    <property type="entry name" value="alpha/beta hydrolase"/>
    <property type="match status" value="1"/>
</dbReference>
<organism evidence="1 2">
    <name type="scientific">Ditylenchus destructor</name>
    <dbReference type="NCBI Taxonomy" id="166010"/>
    <lineage>
        <taxon>Eukaryota</taxon>
        <taxon>Metazoa</taxon>
        <taxon>Ecdysozoa</taxon>
        <taxon>Nematoda</taxon>
        <taxon>Chromadorea</taxon>
        <taxon>Rhabditida</taxon>
        <taxon>Tylenchina</taxon>
        <taxon>Tylenchomorpha</taxon>
        <taxon>Sphaerularioidea</taxon>
        <taxon>Anguinidae</taxon>
        <taxon>Anguininae</taxon>
        <taxon>Ditylenchus</taxon>
    </lineage>
</organism>
<proteinExistence type="predicted"/>
<dbReference type="InterPro" id="IPR029058">
    <property type="entry name" value="AB_hydrolase_fold"/>
</dbReference>
<comment type="caution">
    <text evidence="1">The sequence shown here is derived from an EMBL/GenBank/DDBJ whole genome shotgun (WGS) entry which is preliminary data.</text>
</comment>
<protein>
    <submittedName>
        <fullName evidence="1">Uncharacterized protein</fullName>
    </submittedName>
</protein>
<accession>A0AAD4NB64</accession>
<gene>
    <name evidence="1" type="ORF">DdX_04241</name>
</gene>
<dbReference type="Proteomes" id="UP001201812">
    <property type="component" value="Unassembled WGS sequence"/>
</dbReference>
<reference evidence="1" key="1">
    <citation type="submission" date="2022-01" db="EMBL/GenBank/DDBJ databases">
        <title>Genome Sequence Resource for Two Populations of Ditylenchus destructor, the Migratory Endoparasitic Phytonematode.</title>
        <authorList>
            <person name="Zhang H."/>
            <person name="Lin R."/>
            <person name="Xie B."/>
        </authorList>
    </citation>
    <scope>NUCLEOTIDE SEQUENCE</scope>
    <source>
        <strain evidence="1">BazhouSP</strain>
    </source>
</reference>
<evidence type="ECO:0000313" key="1">
    <source>
        <dbReference type="EMBL" id="KAI1721951.1"/>
    </source>
</evidence>
<dbReference type="SUPFAM" id="SSF53474">
    <property type="entry name" value="alpha/beta-Hydrolases"/>
    <property type="match status" value="1"/>
</dbReference>
<name>A0AAD4NB64_9BILA</name>
<dbReference type="EMBL" id="JAKKPZ010000004">
    <property type="protein sequence ID" value="KAI1721951.1"/>
    <property type="molecule type" value="Genomic_DNA"/>
</dbReference>